<keyword evidence="1" id="KW-1133">Transmembrane helix</keyword>
<dbReference type="AlphaFoldDB" id="A0A9X1WIU9"/>
<comment type="caution">
    <text evidence="2">The sequence shown here is derived from an EMBL/GenBank/DDBJ whole genome shotgun (WGS) entry which is preliminary data.</text>
</comment>
<name>A0A9X1WIU9_9CORY</name>
<keyword evidence="1" id="KW-0812">Transmembrane</keyword>
<evidence type="ECO:0000313" key="2">
    <source>
        <dbReference type="EMBL" id="MCJ7858205.1"/>
    </source>
</evidence>
<feature type="transmembrane region" description="Helical" evidence="1">
    <location>
        <begin position="20"/>
        <end position="42"/>
    </location>
</feature>
<accession>A0A9X1WIU9</accession>
<gene>
    <name evidence="2" type="ORF">MUN33_05660</name>
</gene>
<proteinExistence type="predicted"/>
<evidence type="ECO:0000256" key="1">
    <source>
        <dbReference type="SAM" id="Phobius"/>
    </source>
</evidence>
<dbReference type="Proteomes" id="UP001139207">
    <property type="component" value="Unassembled WGS sequence"/>
</dbReference>
<dbReference type="EMBL" id="JALIEA010000011">
    <property type="protein sequence ID" value="MCJ7858205.1"/>
    <property type="molecule type" value="Genomic_DNA"/>
</dbReference>
<keyword evidence="1" id="KW-0472">Membrane</keyword>
<reference evidence="2" key="1">
    <citation type="submission" date="2022-04" db="EMBL/GenBank/DDBJ databases">
        <title>Corynebacterium kalidii LD5P10.</title>
        <authorList>
            <person name="Sun J.Q."/>
        </authorList>
    </citation>
    <scope>NUCLEOTIDE SEQUENCE</scope>
    <source>
        <strain evidence="2">LD5P10</strain>
    </source>
</reference>
<evidence type="ECO:0000313" key="3">
    <source>
        <dbReference type="Proteomes" id="UP001139207"/>
    </source>
</evidence>
<sequence length="52" mass="5414">MTRTSPSSDVEPTGVFAPPLRLLTLGLLISVGITSGALVWVGGSMLQSRRGM</sequence>
<protein>
    <submittedName>
        <fullName evidence="2">Uncharacterized protein</fullName>
    </submittedName>
</protein>
<organism evidence="2 3">
    <name type="scientific">Corynebacterium kalidii</name>
    <dbReference type="NCBI Taxonomy" id="2931982"/>
    <lineage>
        <taxon>Bacteria</taxon>
        <taxon>Bacillati</taxon>
        <taxon>Actinomycetota</taxon>
        <taxon>Actinomycetes</taxon>
        <taxon>Mycobacteriales</taxon>
        <taxon>Corynebacteriaceae</taxon>
        <taxon>Corynebacterium</taxon>
    </lineage>
</organism>
<keyword evidence="3" id="KW-1185">Reference proteome</keyword>
<dbReference type="RefSeq" id="WP_244803904.1">
    <property type="nucleotide sequence ID" value="NZ_JALIEA010000011.1"/>
</dbReference>